<protein>
    <submittedName>
        <fullName evidence="2">Metal/formaldehyde-sensitive transcriptional repressor</fullName>
    </submittedName>
</protein>
<organism evidence="2">
    <name type="scientific">Chryseobacterium sp. B5</name>
    <dbReference type="NCBI Taxonomy" id="2050562"/>
    <lineage>
        <taxon>Bacteria</taxon>
        <taxon>Pseudomonadati</taxon>
        <taxon>Bacteroidota</taxon>
        <taxon>Flavobacteriia</taxon>
        <taxon>Flavobacteriales</taxon>
        <taxon>Weeksellaceae</taxon>
        <taxon>Chryseobacterium group</taxon>
        <taxon>Chryseobacterium</taxon>
    </lineage>
</organism>
<dbReference type="InterPro" id="IPR038390">
    <property type="entry name" value="Metal_Tscrpt_repr_sf"/>
</dbReference>
<comment type="caution">
    <text evidence="2">The sequence shown here is derived from an EMBL/GenBank/DDBJ whole genome shotgun (WGS) entry which is preliminary data.</text>
</comment>
<dbReference type="GO" id="GO:0046872">
    <property type="term" value="F:metal ion binding"/>
    <property type="evidence" value="ECO:0007669"/>
    <property type="project" value="InterPro"/>
</dbReference>
<comment type="similarity">
    <text evidence="1">Belongs to the FrmR/RcnR family.</text>
</comment>
<dbReference type="Pfam" id="PF02583">
    <property type="entry name" value="Trns_repr_metal"/>
    <property type="match status" value="1"/>
</dbReference>
<evidence type="ECO:0000256" key="1">
    <source>
        <dbReference type="ARBA" id="ARBA00005260"/>
    </source>
</evidence>
<dbReference type="AlphaFoldDB" id="A0A2G7T7Q1"/>
<dbReference type="CDD" id="cd10153">
    <property type="entry name" value="RcnR-FrmR-like_DUF156"/>
    <property type="match status" value="1"/>
</dbReference>
<dbReference type="PANTHER" id="PTHR33677:SF5">
    <property type="entry name" value="TRANSCRIPTIONAL REPRESSOR FRMR"/>
    <property type="match status" value="1"/>
</dbReference>
<proteinExistence type="inferred from homology"/>
<dbReference type="InterPro" id="IPR003735">
    <property type="entry name" value="Metal_Tscrpt_repr"/>
</dbReference>
<dbReference type="GO" id="GO:0003677">
    <property type="term" value="F:DNA binding"/>
    <property type="evidence" value="ECO:0007669"/>
    <property type="project" value="InterPro"/>
</dbReference>
<dbReference type="EMBL" id="PEKC01000029">
    <property type="protein sequence ID" value="PII35944.1"/>
    <property type="molecule type" value="Genomic_DNA"/>
</dbReference>
<gene>
    <name evidence="2" type="ORF">CTI11_10265</name>
</gene>
<dbReference type="PANTHER" id="PTHR33677">
    <property type="entry name" value="TRANSCRIPTIONAL REPRESSOR FRMR-RELATED"/>
    <property type="match status" value="1"/>
</dbReference>
<sequence length="94" mass="10365">MALMAHTIQNKKRLLTRIRRIQGQAQALERALEAEHDCAAILQQLAAVRGAVNGMIFEVLEGHVRTHLADGTAGGQARDDDVDLVLSVMRSYMK</sequence>
<name>A0A2G7T7Q1_9FLAO</name>
<reference evidence="2" key="1">
    <citation type="submission" date="2017-10" db="EMBL/GenBank/DDBJ databases">
        <title>Chryseobacterium sp. B5 is a hydrocarbonoclastic and plant growth promoting bacterium.</title>
        <authorList>
            <person name="Thijs S."/>
            <person name="Gkorezis P."/>
            <person name="Van Hamme J."/>
        </authorList>
    </citation>
    <scope>NUCLEOTIDE SEQUENCE</scope>
    <source>
        <strain evidence="2">B5</strain>
    </source>
</reference>
<dbReference type="Gene3D" id="1.20.58.1000">
    <property type="entry name" value="Metal-sensitive repressor, helix protomer"/>
    <property type="match status" value="1"/>
</dbReference>
<accession>A0A2G7T7Q1</accession>
<dbReference type="GO" id="GO:0045892">
    <property type="term" value="P:negative regulation of DNA-templated transcription"/>
    <property type="evidence" value="ECO:0007669"/>
    <property type="project" value="UniProtKB-ARBA"/>
</dbReference>
<evidence type="ECO:0000313" key="2">
    <source>
        <dbReference type="EMBL" id="PII35944.1"/>
    </source>
</evidence>